<name>Q7UGY8_RHOBA</name>
<sequence length="235" mass="25909">MSPCSLFPALLLLHKPKLACSVASRRTAAANLPQFAAKHQNLFAASQLQHQFAANQHLHQSFAANQLQLQHLAANLLQLQFAANQHLFAAQNQLQFAATHVQSQSVACLQRSRLVSQPKSAAQILAATESTEFVRFRSELETAFYRHKSECCSRTVLVFLCALGSQLLTWGQDSTQGIRTRSSPLLLQPSVCKIVECTSTDHAIGLPPLSSLFNSTNCHDGISQYSRSRRRPTES</sequence>
<dbReference type="Proteomes" id="UP000001025">
    <property type="component" value="Chromosome"/>
</dbReference>
<dbReference type="AlphaFoldDB" id="Q7UGY8"/>
<dbReference type="STRING" id="243090.RB4940"/>
<evidence type="ECO:0000256" key="1">
    <source>
        <dbReference type="SAM" id="SignalP"/>
    </source>
</evidence>
<feature type="signal peptide" evidence="1">
    <location>
        <begin position="1"/>
        <end position="19"/>
    </location>
</feature>
<organism evidence="2 3">
    <name type="scientific">Rhodopirellula baltica (strain DSM 10527 / NCIMB 13988 / SH1)</name>
    <dbReference type="NCBI Taxonomy" id="243090"/>
    <lineage>
        <taxon>Bacteria</taxon>
        <taxon>Pseudomonadati</taxon>
        <taxon>Planctomycetota</taxon>
        <taxon>Planctomycetia</taxon>
        <taxon>Pirellulales</taxon>
        <taxon>Pirellulaceae</taxon>
        <taxon>Rhodopirellula</taxon>
    </lineage>
</organism>
<protein>
    <submittedName>
        <fullName evidence="2">Uncharacterized protein</fullName>
    </submittedName>
</protein>
<dbReference type="InParanoid" id="Q7UGY8"/>
<gene>
    <name evidence="2" type="ordered locus">RB4940</name>
</gene>
<dbReference type="EMBL" id="BX294141">
    <property type="protein sequence ID" value="CAD78191.1"/>
    <property type="molecule type" value="Genomic_DNA"/>
</dbReference>
<evidence type="ECO:0000313" key="3">
    <source>
        <dbReference type="Proteomes" id="UP000001025"/>
    </source>
</evidence>
<keyword evidence="1" id="KW-0732">Signal</keyword>
<accession>Q7UGY8</accession>
<dbReference type="KEGG" id="rba:RB4940"/>
<dbReference type="HOGENOM" id="CLU_1179458_0_0_0"/>
<feature type="chain" id="PRO_5004295331" evidence="1">
    <location>
        <begin position="20"/>
        <end position="235"/>
    </location>
</feature>
<evidence type="ECO:0000313" key="2">
    <source>
        <dbReference type="EMBL" id="CAD78191.1"/>
    </source>
</evidence>
<dbReference type="EnsemblBacteria" id="CAD78191">
    <property type="protein sequence ID" value="CAD78191"/>
    <property type="gene ID" value="RB4940"/>
</dbReference>
<keyword evidence="3" id="KW-1185">Reference proteome</keyword>
<reference evidence="2 3" key="1">
    <citation type="journal article" date="2003" name="Proc. Natl. Acad. Sci. U.S.A.">
        <title>Complete genome sequence of the marine planctomycete Pirellula sp. strain 1.</title>
        <authorList>
            <person name="Gloeckner F.O."/>
            <person name="Kube M."/>
            <person name="Bauer M."/>
            <person name="Teeling H."/>
            <person name="Lombardot T."/>
            <person name="Ludwig W."/>
            <person name="Gade D."/>
            <person name="Beck A."/>
            <person name="Borzym K."/>
            <person name="Heitmann K."/>
            <person name="Rabus R."/>
            <person name="Schlesner H."/>
            <person name="Amann R."/>
            <person name="Reinhardt R."/>
        </authorList>
    </citation>
    <scope>NUCLEOTIDE SEQUENCE [LARGE SCALE GENOMIC DNA]</scope>
    <source>
        <strain evidence="3">DSM 10527 / NCIMB 13988 / SH1</strain>
    </source>
</reference>
<proteinExistence type="predicted"/>